<keyword evidence="5" id="KW-1185">Reference proteome</keyword>
<feature type="chain" id="PRO_5007478084" description="Gram-positive cocci surface proteins LPxTG domain-containing protein" evidence="3">
    <location>
        <begin position="26"/>
        <end position="195"/>
    </location>
</feature>
<comment type="caution">
    <text evidence="4">The sequence shown here is derived from an EMBL/GenBank/DDBJ whole genome shotgun (WGS) entry which is preliminary data.</text>
</comment>
<keyword evidence="3" id="KW-0732">Signal</keyword>
<dbReference type="RefSeq" id="WP_067373203.1">
    <property type="nucleotide sequence ID" value="NZ_JBIUBN010000002.1"/>
</dbReference>
<evidence type="ECO:0000313" key="5">
    <source>
        <dbReference type="Proteomes" id="UP000070620"/>
    </source>
</evidence>
<feature type="signal peptide" evidence="3">
    <location>
        <begin position="1"/>
        <end position="25"/>
    </location>
</feature>
<gene>
    <name evidence="4" type="ORF">AWW66_29425</name>
</gene>
<evidence type="ECO:0008006" key="6">
    <source>
        <dbReference type="Google" id="ProtNLM"/>
    </source>
</evidence>
<dbReference type="EMBL" id="LRQV01000185">
    <property type="protein sequence ID" value="KXK58498.1"/>
    <property type="molecule type" value="Genomic_DNA"/>
</dbReference>
<evidence type="ECO:0000256" key="1">
    <source>
        <dbReference type="SAM" id="MobiDB-lite"/>
    </source>
</evidence>
<keyword evidence="2" id="KW-0812">Transmembrane</keyword>
<dbReference type="Proteomes" id="UP000070620">
    <property type="component" value="Unassembled WGS sequence"/>
</dbReference>
<evidence type="ECO:0000313" key="4">
    <source>
        <dbReference type="EMBL" id="KXK58498.1"/>
    </source>
</evidence>
<keyword evidence="2" id="KW-0472">Membrane</keyword>
<dbReference type="AlphaFoldDB" id="A0A136PJC2"/>
<accession>A0A136PJC2</accession>
<feature type="transmembrane region" description="Helical" evidence="2">
    <location>
        <begin position="166"/>
        <end position="184"/>
    </location>
</feature>
<name>A0A136PJC2_9ACTN</name>
<reference evidence="4 5" key="1">
    <citation type="submission" date="2016-01" db="EMBL/GenBank/DDBJ databases">
        <title>Whole genome sequence and analysis of Micromonospora rosaria DSM 803, which can produce antibacterial substance rosamicin.</title>
        <authorList>
            <person name="Yang H."/>
            <person name="He X."/>
            <person name="Zhu D."/>
        </authorList>
    </citation>
    <scope>NUCLEOTIDE SEQUENCE [LARGE SCALE GENOMIC DNA]</scope>
    <source>
        <strain evidence="4 5">DSM 803</strain>
    </source>
</reference>
<protein>
    <recommendedName>
        <fullName evidence="6">Gram-positive cocci surface proteins LPxTG domain-containing protein</fullName>
    </recommendedName>
</protein>
<feature type="region of interest" description="Disordered" evidence="1">
    <location>
        <begin position="129"/>
        <end position="158"/>
    </location>
</feature>
<evidence type="ECO:0000256" key="2">
    <source>
        <dbReference type="SAM" id="Phobius"/>
    </source>
</evidence>
<keyword evidence="2" id="KW-1133">Transmembrane helix</keyword>
<evidence type="ECO:0000256" key="3">
    <source>
        <dbReference type="SAM" id="SignalP"/>
    </source>
</evidence>
<proteinExistence type="predicted"/>
<organism evidence="4 5">
    <name type="scientific">Micromonospora rosaria</name>
    <dbReference type="NCBI Taxonomy" id="47874"/>
    <lineage>
        <taxon>Bacteria</taxon>
        <taxon>Bacillati</taxon>
        <taxon>Actinomycetota</taxon>
        <taxon>Actinomycetes</taxon>
        <taxon>Micromonosporales</taxon>
        <taxon>Micromonosporaceae</taxon>
        <taxon>Micromonospora</taxon>
    </lineage>
</organism>
<sequence length="195" mass="19957">MRLNRIIMALTIGLAVAAVPTVAAAAQPQPAPTVTTPPADYPPQPPALTVNPTSLTLGASAQLTGWGFGPNETVDITIRVNPVLPPLVATTDGDGWFTISHTPHLHGTHTYTATGRVSGRTASVTLEVLPKPQPSPSRSTSPSPKPPHKGGWLPVTGDDAGTPLKVGGALVGVGAVLMLLTLAWRRNRLGAGSGS</sequence>
<dbReference type="OrthoDB" id="3405864at2"/>